<feature type="compositionally biased region" description="Polar residues" evidence="1">
    <location>
        <begin position="88"/>
        <end position="99"/>
    </location>
</feature>
<feature type="transmembrane region" description="Helical" evidence="2">
    <location>
        <begin position="851"/>
        <end position="876"/>
    </location>
</feature>
<keyword evidence="2" id="KW-0472">Membrane</keyword>
<feature type="compositionally biased region" description="Acidic residues" evidence="1">
    <location>
        <begin position="102"/>
        <end position="117"/>
    </location>
</feature>
<feature type="region of interest" description="Disordered" evidence="1">
    <location>
        <begin position="195"/>
        <end position="231"/>
    </location>
</feature>
<accession>A0A8H4VU71</accession>
<feature type="transmembrane region" description="Helical" evidence="2">
    <location>
        <begin position="777"/>
        <end position="798"/>
    </location>
</feature>
<dbReference type="InterPro" id="IPR036305">
    <property type="entry name" value="RGS_sf"/>
</dbReference>
<feature type="region of interest" description="Disordered" evidence="1">
    <location>
        <begin position="562"/>
        <end position="587"/>
    </location>
</feature>
<dbReference type="SUPFAM" id="SSF48097">
    <property type="entry name" value="Regulator of G-protein signaling, RGS"/>
    <property type="match status" value="1"/>
</dbReference>
<feature type="region of interest" description="Disordered" evidence="1">
    <location>
        <begin position="156"/>
        <end position="181"/>
    </location>
</feature>
<dbReference type="PANTHER" id="PTHR39466:SF1">
    <property type="entry name" value="RGS DOMAIN-CONTAINING PROTEIN"/>
    <property type="match status" value="1"/>
</dbReference>
<dbReference type="OrthoDB" id="3232309at2759"/>
<gene>
    <name evidence="3" type="ORF">G7Y89_g14303</name>
</gene>
<dbReference type="EMBL" id="JAAMPI010001853">
    <property type="protein sequence ID" value="KAF4622723.1"/>
    <property type="molecule type" value="Genomic_DNA"/>
</dbReference>
<feature type="region of interest" description="Disordered" evidence="1">
    <location>
        <begin position="624"/>
        <end position="653"/>
    </location>
</feature>
<feature type="region of interest" description="Disordered" evidence="1">
    <location>
        <begin position="68"/>
        <end position="137"/>
    </location>
</feature>
<dbReference type="InterPro" id="IPR044926">
    <property type="entry name" value="RGS_subdomain_2"/>
</dbReference>
<dbReference type="Gene3D" id="1.10.167.10">
    <property type="entry name" value="Regulator of G-protein Signalling 4, domain 2"/>
    <property type="match status" value="1"/>
</dbReference>
<proteinExistence type="predicted"/>
<evidence type="ECO:0000256" key="2">
    <source>
        <dbReference type="SAM" id="Phobius"/>
    </source>
</evidence>
<evidence type="ECO:0000313" key="3">
    <source>
        <dbReference type="EMBL" id="KAF4622723.1"/>
    </source>
</evidence>
<feature type="compositionally biased region" description="Polar residues" evidence="1">
    <location>
        <begin position="327"/>
        <end position="339"/>
    </location>
</feature>
<evidence type="ECO:0000313" key="4">
    <source>
        <dbReference type="Proteomes" id="UP000566819"/>
    </source>
</evidence>
<dbReference type="Proteomes" id="UP000566819">
    <property type="component" value="Unassembled WGS sequence"/>
</dbReference>
<feature type="transmembrane region" description="Helical" evidence="2">
    <location>
        <begin position="733"/>
        <end position="757"/>
    </location>
</feature>
<feature type="compositionally biased region" description="Acidic residues" evidence="1">
    <location>
        <begin position="265"/>
        <end position="278"/>
    </location>
</feature>
<reference evidence="3 4" key="1">
    <citation type="submission" date="2020-03" db="EMBL/GenBank/DDBJ databases">
        <title>Draft Genome Sequence of Cudoniella acicularis.</title>
        <authorList>
            <person name="Buettner E."/>
            <person name="Kellner H."/>
        </authorList>
    </citation>
    <scope>NUCLEOTIDE SEQUENCE [LARGE SCALE GENOMIC DNA]</scope>
    <source>
        <strain evidence="3 4">DSM 108380</strain>
    </source>
</reference>
<feature type="compositionally biased region" description="Basic residues" evidence="1">
    <location>
        <begin position="206"/>
        <end position="222"/>
    </location>
</feature>
<comment type="caution">
    <text evidence="3">The sequence shown here is derived from an EMBL/GenBank/DDBJ whole genome shotgun (WGS) entry which is preliminary data.</text>
</comment>
<feature type="compositionally biased region" description="Basic and acidic residues" evidence="1">
    <location>
        <begin position="126"/>
        <end position="136"/>
    </location>
</feature>
<feature type="region of interest" description="Disordered" evidence="1">
    <location>
        <begin position="470"/>
        <end position="497"/>
    </location>
</feature>
<sequence length="879" mass="97345">MDTVSFYKPHSASYYQLSRSPAALTASTQKNISANGNPNSDDDNSFVDIDELLANMKESILTGVELNSSGMAETDDNGTRDSSPVGFSRSTVGRTQDSIILSDDEPVATDSETDYSEVDLGPTAKSDSDPPYDVHSDSFSSGTTFIFGGLVSDHQDKGDIHQNNSIFDSGISAPNGSRDHAQPLQLDLATGHQQLNPTTESLPVSHRARKSAPRHDRHKHPRSSSSIGLATTVSTASTILKSTNLEIRQSRAPATDPSQERELCDIDDGSTNDLSDEDYANHSDASSNAVERPPPSKRLRWAKDPPSTTYHDIEKDSGYSFDLSNRDVATTPSTATPQSEEIPIRGLLTLKTFEAKREFQDGCKDLLYEERKYIELDLYGDTEDNTSEPGFLTFKTKSEEGFREALKTVSADPDLEAGRTGCRLKLVASDARPFRVMFRLLDGYPSIDWLVWYKKPAYVDVQKFATDFSEKAGTASNPTSPRPSGEHKRSKNSSGDIPSKLSLDRILRNRTCSPMSLYDFYMYLKYFEYSSENLEFYLWFKSYEAGRLTAFPELPKELAPIEEHSDTNSDRNLTKPSAFPDWDMETESQDNSAFEDSKIYAQIAAALNPACGCAKTKDKTGTTTFYKPPFSSNGEKPAEGDDENSDNLTKTSSEIRDLRRAEVDTIKALFLLPASPKELNIPAPMRKKALDALATSTDAEILRPIADHCHLLLKSCSHRNFVRLGVSNGTFETLCMATGLGIVLTVGGFLAMLLLAFASPSFRHCSRWRGIGVWPMWAVGLGLILSGLRGSCFFLLLFSRRQPLPWERFDDSESVASVKKSRVLALLSKLMIFDRKLKVKDDSLRRLQRKVVVQSLAGGIAFATIFVVVFLCLPIWKPL</sequence>
<evidence type="ECO:0008006" key="5">
    <source>
        <dbReference type="Google" id="ProtNLM"/>
    </source>
</evidence>
<keyword evidence="2" id="KW-1133">Transmembrane helix</keyword>
<organism evidence="3 4">
    <name type="scientific">Cudoniella acicularis</name>
    <dbReference type="NCBI Taxonomy" id="354080"/>
    <lineage>
        <taxon>Eukaryota</taxon>
        <taxon>Fungi</taxon>
        <taxon>Dikarya</taxon>
        <taxon>Ascomycota</taxon>
        <taxon>Pezizomycotina</taxon>
        <taxon>Leotiomycetes</taxon>
        <taxon>Helotiales</taxon>
        <taxon>Tricladiaceae</taxon>
        <taxon>Cudoniella</taxon>
    </lineage>
</organism>
<keyword evidence="4" id="KW-1185">Reference proteome</keyword>
<protein>
    <recommendedName>
        <fullName evidence="5">RGS domain-containing protein</fullName>
    </recommendedName>
</protein>
<dbReference type="PANTHER" id="PTHR39466">
    <property type="entry name" value="RGS DOMAIN-CONTAINING PROTEIN"/>
    <property type="match status" value="1"/>
</dbReference>
<keyword evidence="2" id="KW-0812">Transmembrane</keyword>
<feature type="compositionally biased region" description="Basic and acidic residues" evidence="1">
    <location>
        <begin position="562"/>
        <end position="573"/>
    </location>
</feature>
<feature type="compositionally biased region" description="Polar residues" evidence="1">
    <location>
        <begin position="624"/>
        <end position="634"/>
    </location>
</feature>
<dbReference type="AlphaFoldDB" id="A0A8H4VU71"/>
<feature type="compositionally biased region" description="Polar residues" evidence="1">
    <location>
        <begin position="161"/>
        <end position="175"/>
    </location>
</feature>
<evidence type="ECO:0000256" key="1">
    <source>
        <dbReference type="SAM" id="MobiDB-lite"/>
    </source>
</evidence>
<name>A0A8H4VU71_9HELO</name>
<feature type="region of interest" description="Disordered" evidence="1">
    <location>
        <begin position="244"/>
        <end position="339"/>
    </location>
</feature>